<dbReference type="PROSITE" id="PS51257">
    <property type="entry name" value="PROKAR_LIPOPROTEIN"/>
    <property type="match status" value="1"/>
</dbReference>
<evidence type="ECO:0000256" key="1">
    <source>
        <dbReference type="SAM" id="MobiDB-lite"/>
    </source>
</evidence>
<evidence type="ECO:0000313" key="2">
    <source>
        <dbReference type="EMBL" id="MCI0184849.1"/>
    </source>
</evidence>
<accession>A0A9X1VCI4</accession>
<dbReference type="AlphaFoldDB" id="A0A9X1VCI4"/>
<protein>
    <recommendedName>
        <fullName evidence="4">Lipoprotein</fullName>
    </recommendedName>
</protein>
<feature type="compositionally biased region" description="Polar residues" evidence="1">
    <location>
        <begin position="37"/>
        <end position="49"/>
    </location>
</feature>
<keyword evidence="3" id="KW-1185">Reference proteome</keyword>
<evidence type="ECO:0008006" key="4">
    <source>
        <dbReference type="Google" id="ProtNLM"/>
    </source>
</evidence>
<name>A0A9X1VCI4_9BACL</name>
<sequence length="226" mass="24400">MKYYKQLATVGIALSIVGILSGCGTTKILQTSTKVTNTHSNQTVSSKQIETNTEVNTSSVTSAGQPSNGTRSFQRVTAFLRINAKYYMNTSEAMKAITRIEQQFGQVNPSGPPVDLGTGIKADFSGGSGQYGYKWNKGDWTILLMGWGNSSLGTQLAKSIVAYMNTHMLPTPQKKGVITIFQPSSSNTPSRSQTTIAWQVGNKVYERKQTGNPLNILATTVNGCDN</sequence>
<evidence type="ECO:0000313" key="3">
    <source>
        <dbReference type="Proteomes" id="UP001139263"/>
    </source>
</evidence>
<organism evidence="2 3">
    <name type="scientific">Sulfoacidibacillus ferrooxidans</name>
    <dbReference type="NCBI Taxonomy" id="2005001"/>
    <lineage>
        <taxon>Bacteria</taxon>
        <taxon>Bacillati</taxon>
        <taxon>Bacillota</taxon>
        <taxon>Bacilli</taxon>
        <taxon>Bacillales</taxon>
        <taxon>Alicyclobacillaceae</taxon>
        <taxon>Sulfoacidibacillus</taxon>
    </lineage>
</organism>
<dbReference type="Proteomes" id="UP001139263">
    <property type="component" value="Unassembled WGS sequence"/>
</dbReference>
<reference evidence="2" key="1">
    <citation type="submission" date="2022-03" db="EMBL/GenBank/DDBJ databases">
        <title>Draft Genome Sequence of Firmicute Strain S0AB, a Heterotrophic Iron/Sulfur-Oxidizing Extreme Acidophile.</title>
        <authorList>
            <person name="Vergara E."/>
            <person name="Pakostova E."/>
            <person name="Johnson D.B."/>
            <person name="Holmes D.S."/>
        </authorList>
    </citation>
    <scope>NUCLEOTIDE SEQUENCE</scope>
    <source>
        <strain evidence="2">S0AB</strain>
    </source>
</reference>
<feature type="compositionally biased region" description="Low complexity" evidence="1">
    <location>
        <begin position="50"/>
        <end position="62"/>
    </location>
</feature>
<gene>
    <name evidence="2" type="ORF">MM817_03146</name>
</gene>
<proteinExistence type="predicted"/>
<feature type="region of interest" description="Disordered" evidence="1">
    <location>
        <begin position="37"/>
        <end position="69"/>
    </location>
</feature>
<dbReference type="EMBL" id="JALBUF010000030">
    <property type="protein sequence ID" value="MCI0184849.1"/>
    <property type="molecule type" value="Genomic_DNA"/>
</dbReference>
<comment type="caution">
    <text evidence="2">The sequence shown here is derived from an EMBL/GenBank/DDBJ whole genome shotgun (WGS) entry which is preliminary data.</text>
</comment>
<dbReference type="RefSeq" id="WP_241716852.1">
    <property type="nucleotide sequence ID" value="NZ_JALBUF010000030.1"/>
</dbReference>